<feature type="compositionally biased region" description="Polar residues" evidence="1">
    <location>
        <begin position="215"/>
        <end position="224"/>
    </location>
</feature>
<proteinExistence type="predicted"/>
<evidence type="ECO:0000313" key="4">
    <source>
        <dbReference type="Proteomes" id="UP000448943"/>
    </source>
</evidence>
<dbReference type="RefSeq" id="WP_160646684.1">
    <property type="nucleotide sequence ID" value="NZ_SIJB01000028.1"/>
</dbReference>
<evidence type="ECO:0000256" key="1">
    <source>
        <dbReference type="SAM" id="MobiDB-lite"/>
    </source>
</evidence>
<reference evidence="3 4" key="1">
    <citation type="submission" date="2019-01" db="EMBL/GenBank/DDBJ databases">
        <title>Chengkuizengella sp. nov., isolated from deep-sea sediment of East Pacific Ocean.</title>
        <authorList>
            <person name="Yang J."/>
            <person name="Lai Q."/>
            <person name="Shao Z."/>
        </authorList>
    </citation>
    <scope>NUCLEOTIDE SEQUENCE [LARGE SCALE GENOMIC DNA]</scope>
    <source>
        <strain evidence="3 4">YPA3-1-1</strain>
    </source>
</reference>
<dbReference type="PANTHER" id="PTHR13887">
    <property type="entry name" value="GLUTATHIONE S-TRANSFERASE KAPPA"/>
    <property type="match status" value="1"/>
</dbReference>
<feature type="region of interest" description="Disordered" evidence="1">
    <location>
        <begin position="212"/>
        <end position="242"/>
    </location>
</feature>
<name>A0A6N9Q5G1_9BACL</name>
<dbReference type="EMBL" id="SIJB01000028">
    <property type="protein sequence ID" value="NBI29874.1"/>
    <property type="molecule type" value="Genomic_DNA"/>
</dbReference>
<dbReference type="PANTHER" id="PTHR13887:SF41">
    <property type="entry name" value="THIOREDOXIN SUPERFAMILY PROTEIN"/>
    <property type="match status" value="1"/>
</dbReference>
<dbReference type="InterPro" id="IPR001853">
    <property type="entry name" value="DSBA-like_thioredoxin_dom"/>
</dbReference>
<organism evidence="3 4">
    <name type="scientific">Chengkuizengella marina</name>
    <dbReference type="NCBI Taxonomy" id="2507566"/>
    <lineage>
        <taxon>Bacteria</taxon>
        <taxon>Bacillati</taxon>
        <taxon>Bacillota</taxon>
        <taxon>Bacilli</taxon>
        <taxon>Bacillales</taxon>
        <taxon>Paenibacillaceae</taxon>
        <taxon>Chengkuizengella</taxon>
    </lineage>
</organism>
<dbReference type="OrthoDB" id="9799122at2"/>
<keyword evidence="4" id="KW-1185">Reference proteome</keyword>
<dbReference type="InterPro" id="IPR036249">
    <property type="entry name" value="Thioredoxin-like_sf"/>
</dbReference>
<feature type="domain" description="DSBA-like thioredoxin" evidence="2">
    <location>
        <begin position="3"/>
        <end position="204"/>
    </location>
</feature>
<gene>
    <name evidence="3" type="ORF">ERL59_12990</name>
</gene>
<dbReference type="AlphaFoldDB" id="A0A6N9Q5G1"/>
<dbReference type="Pfam" id="PF01323">
    <property type="entry name" value="DSBA"/>
    <property type="match status" value="1"/>
</dbReference>
<dbReference type="Proteomes" id="UP000448943">
    <property type="component" value="Unassembled WGS sequence"/>
</dbReference>
<evidence type="ECO:0000313" key="3">
    <source>
        <dbReference type="EMBL" id="NBI29874.1"/>
    </source>
</evidence>
<dbReference type="GO" id="GO:0016491">
    <property type="term" value="F:oxidoreductase activity"/>
    <property type="evidence" value="ECO:0007669"/>
    <property type="project" value="InterPro"/>
</dbReference>
<accession>A0A6N9Q5G1</accession>
<protein>
    <submittedName>
        <fullName evidence="3">DsbA family oxidoreductase</fullName>
    </submittedName>
</protein>
<comment type="caution">
    <text evidence="3">The sequence shown here is derived from an EMBL/GenBank/DDBJ whole genome shotgun (WGS) entry which is preliminary data.</text>
</comment>
<dbReference type="SUPFAM" id="SSF52833">
    <property type="entry name" value="Thioredoxin-like"/>
    <property type="match status" value="1"/>
</dbReference>
<sequence length="242" mass="27286">MKIEVYSDFVCPFCYIGKRRLEEALERSSFKEKTEVTFKSFELNQNSPRDTDLSIHEIIANKYSISIEQAERSNEGIGKQAAAVGLDFRFDKMTPTNTFDAHRLAKYSSTKGKEAELTERLLKAYFTEGKHIGDHETLLEIVEEIELDREEAKAVLESDDYRDDVRRDESEAHNLGVQGVPFFVINNKYAISGAQPTEAFVEALNKVAAEEKEGNTLQPLSSENADGMVCDENGCEVPKNKS</sequence>
<dbReference type="CDD" id="cd03024">
    <property type="entry name" value="DsbA_FrnE"/>
    <property type="match status" value="1"/>
</dbReference>
<dbReference type="Gene3D" id="3.40.30.10">
    <property type="entry name" value="Glutaredoxin"/>
    <property type="match status" value="1"/>
</dbReference>
<evidence type="ECO:0000259" key="2">
    <source>
        <dbReference type="Pfam" id="PF01323"/>
    </source>
</evidence>